<feature type="region of interest" description="Disordered" evidence="2">
    <location>
        <begin position="365"/>
        <end position="387"/>
    </location>
</feature>
<feature type="compositionally biased region" description="Low complexity" evidence="2">
    <location>
        <begin position="117"/>
        <end position="143"/>
    </location>
</feature>
<evidence type="ECO:0000313" key="4">
    <source>
        <dbReference type="EMBL" id="KAK2072370.1"/>
    </source>
</evidence>
<dbReference type="CDD" id="cd00067">
    <property type="entry name" value="GAL4"/>
    <property type="match status" value="1"/>
</dbReference>
<reference evidence="4" key="1">
    <citation type="journal article" date="2023" name="Mol. Plant Microbe Interact.">
        <title>Elucidating the Obligate Nature and Biological Capacity of an Invasive Fungal Corn Pathogen.</title>
        <authorList>
            <person name="MacCready J.S."/>
            <person name="Roggenkamp E.M."/>
            <person name="Gdanetz K."/>
            <person name="Chilvers M.I."/>
        </authorList>
    </citation>
    <scope>NUCLEOTIDE SEQUENCE</scope>
    <source>
        <strain evidence="4">PM02</strain>
    </source>
</reference>
<dbReference type="Proteomes" id="UP001217918">
    <property type="component" value="Unassembled WGS sequence"/>
</dbReference>
<sequence>MASASAPASAPALFPAPAPAPASTDPSNTLHAAPSSSGSPDSSQQGQRRGRGGDWHRSRGGCGNCKRRRRKCDEARPACAACRRRGVVCEGYTLRLQWDVGVASRGRLAGAAVPVASPQASASSSPAQQQQQQQQQLESPPASRAEGLPVEDMDDEAILAQFFDAGAIQVLYSTKMGDWYAEEGLDSLIHNSEAIRAVCVALQLSWAGFSSSVRFHQAVDKAVHTLQTDLQQTQGVLRPPSTLCAGLLLCSLLGHCPSHLLQTVPWTQNLAYMADLYRIRRGEDLPSRADLFGPVPPPDPHTAHLLEVLGVMDMPGFVVGRRTPCMGIWRRVRRAALQATGRRRGGVETVSGLPRSMLDILAMAEPDEEGRKPEDGDKDGAGDDGDRSRAFDVERALWLWPGEVGEHLLQQQLWDAWRYAAMLAARRRSNGPRQPPLAKLAELDLGDSPTCRSCHDGHSGGGGGGGGGGGDFSLPTDQELLCHLVASLDALRVGLAQDESRHLLVANGTMYPYVMAMCELGLLRRWPEWTAALERVRRVLPTGPAPSSPNYNLSIVSKLFAAAWEDGEMAPDYFDLEAAARELVVEIALF</sequence>
<feature type="region of interest" description="Disordered" evidence="2">
    <location>
        <begin position="1"/>
        <end position="67"/>
    </location>
</feature>
<comment type="caution">
    <text evidence="4">The sequence shown here is derived from an EMBL/GenBank/DDBJ whole genome shotgun (WGS) entry which is preliminary data.</text>
</comment>
<evidence type="ECO:0000256" key="2">
    <source>
        <dbReference type="SAM" id="MobiDB-lite"/>
    </source>
</evidence>
<accession>A0AAD9I839</accession>
<evidence type="ECO:0000259" key="3">
    <source>
        <dbReference type="PROSITE" id="PS50048"/>
    </source>
</evidence>
<dbReference type="EMBL" id="JAQQPM010000006">
    <property type="protein sequence ID" value="KAK2072370.1"/>
    <property type="molecule type" value="Genomic_DNA"/>
</dbReference>
<dbReference type="GO" id="GO:0005634">
    <property type="term" value="C:nucleus"/>
    <property type="evidence" value="ECO:0007669"/>
    <property type="project" value="TreeGrafter"/>
</dbReference>
<organism evidence="4 5">
    <name type="scientific">Phyllachora maydis</name>
    <dbReference type="NCBI Taxonomy" id="1825666"/>
    <lineage>
        <taxon>Eukaryota</taxon>
        <taxon>Fungi</taxon>
        <taxon>Dikarya</taxon>
        <taxon>Ascomycota</taxon>
        <taxon>Pezizomycotina</taxon>
        <taxon>Sordariomycetes</taxon>
        <taxon>Sordariomycetidae</taxon>
        <taxon>Phyllachorales</taxon>
        <taxon>Phyllachoraceae</taxon>
        <taxon>Phyllachora</taxon>
    </lineage>
</organism>
<dbReference type="PANTHER" id="PTHR37534">
    <property type="entry name" value="TRANSCRIPTIONAL ACTIVATOR PROTEIN UGA3"/>
    <property type="match status" value="1"/>
</dbReference>
<keyword evidence="5" id="KW-1185">Reference proteome</keyword>
<dbReference type="GO" id="GO:0000981">
    <property type="term" value="F:DNA-binding transcription factor activity, RNA polymerase II-specific"/>
    <property type="evidence" value="ECO:0007669"/>
    <property type="project" value="InterPro"/>
</dbReference>
<dbReference type="GO" id="GO:0000976">
    <property type="term" value="F:transcription cis-regulatory region binding"/>
    <property type="evidence" value="ECO:0007669"/>
    <property type="project" value="TreeGrafter"/>
</dbReference>
<dbReference type="Pfam" id="PF00172">
    <property type="entry name" value="Zn_clus"/>
    <property type="match status" value="1"/>
</dbReference>
<keyword evidence="1" id="KW-0539">Nucleus</keyword>
<feature type="domain" description="Zn(2)-C6 fungal-type" evidence="3">
    <location>
        <begin position="61"/>
        <end position="89"/>
    </location>
</feature>
<feature type="compositionally biased region" description="Basic and acidic residues" evidence="2">
    <location>
        <begin position="369"/>
        <end position="387"/>
    </location>
</feature>
<evidence type="ECO:0000256" key="1">
    <source>
        <dbReference type="ARBA" id="ARBA00023242"/>
    </source>
</evidence>
<dbReference type="GO" id="GO:0045944">
    <property type="term" value="P:positive regulation of transcription by RNA polymerase II"/>
    <property type="evidence" value="ECO:0007669"/>
    <property type="project" value="TreeGrafter"/>
</dbReference>
<protein>
    <recommendedName>
        <fullName evidence="3">Zn(2)-C6 fungal-type domain-containing protein</fullName>
    </recommendedName>
</protein>
<dbReference type="PROSITE" id="PS50048">
    <property type="entry name" value="ZN2_CY6_FUNGAL_2"/>
    <property type="match status" value="1"/>
</dbReference>
<evidence type="ECO:0000313" key="5">
    <source>
        <dbReference type="Proteomes" id="UP001217918"/>
    </source>
</evidence>
<dbReference type="PANTHER" id="PTHR37534:SF44">
    <property type="entry name" value="ZN(II)2CYS6 TRANSCRIPTION FACTOR (EUROFUNG)"/>
    <property type="match status" value="1"/>
</dbReference>
<dbReference type="AlphaFoldDB" id="A0AAD9I839"/>
<name>A0AAD9I839_9PEZI</name>
<feature type="compositionally biased region" description="Low complexity" evidence="2">
    <location>
        <begin position="1"/>
        <end position="13"/>
    </location>
</feature>
<dbReference type="SUPFAM" id="SSF57701">
    <property type="entry name" value="Zn2/Cys6 DNA-binding domain"/>
    <property type="match status" value="1"/>
</dbReference>
<dbReference type="GO" id="GO:0008270">
    <property type="term" value="F:zinc ion binding"/>
    <property type="evidence" value="ECO:0007669"/>
    <property type="project" value="InterPro"/>
</dbReference>
<dbReference type="PROSITE" id="PS00463">
    <property type="entry name" value="ZN2_CY6_FUNGAL_1"/>
    <property type="match status" value="1"/>
</dbReference>
<dbReference type="InterPro" id="IPR036864">
    <property type="entry name" value="Zn2-C6_fun-type_DNA-bd_sf"/>
</dbReference>
<dbReference type="SMART" id="SM00066">
    <property type="entry name" value="GAL4"/>
    <property type="match status" value="1"/>
</dbReference>
<gene>
    <name evidence="4" type="ORF">P8C59_006727</name>
</gene>
<dbReference type="InterPro" id="IPR001138">
    <property type="entry name" value="Zn2Cys6_DnaBD"/>
</dbReference>
<proteinExistence type="predicted"/>
<dbReference type="Gene3D" id="4.10.240.10">
    <property type="entry name" value="Zn(2)-C6 fungal-type DNA-binding domain"/>
    <property type="match status" value="1"/>
</dbReference>
<feature type="compositionally biased region" description="Low complexity" evidence="2">
    <location>
        <begin position="34"/>
        <end position="47"/>
    </location>
</feature>
<feature type="region of interest" description="Disordered" evidence="2">
    <location>
        <begin position="117"/>
        <end position="147"/>
    </location>
</feature>